<dbReference type="CDD" id="cd21443">
    <property type="entry name" value="SNARE_NTD_STX6_STX10"/>
    <property type="match status" value="1"/>
</dbReference>
<evidence type="ECO:0000256" key="6">
    <source>
        <dbReference type="ARBA" id="ARBA00023034"/>
    </source>
</evidence>
<keyword evidence="2" id="KW-0813">Transport</keyword>
<comment type="subcellular location">
    <subcellularLocation>
        <location evidence="9">Golgi apparatus</location>
        <location evidence="9">trans-Golgi network membrane</location>
        <topology evidence="9">Single-pass type IV membrane protein</topology>
    </subcellularLocation>
</comment>
<evidence type="ECO:0000256" key="7">
    <source>
        <dbReference type="ARBA" id="ARBA00023054"/>
    </source>
</evidence>
<evidence type="ECO:0000256" key="3">
    <source>
        <dbReference type="ARBA" id="ARBA00022692"/>
    </source>
</evidence>
<keyword evidence="3 10" id="KW-0812">Transmembrane</keyword>
<dbReference type="InterPro" id="IPR010989">
    <property type="entry name" value="SNARE"/>
</dbReference>
<dbReference type="CDD" id="cd15851">
    <property type="entry name" value="SNARE_Syntaxin6"/>
    <property type="match status" value="1"/>
</dbReference>
<dbReference type="InterPro" id="IPR000727">
    <property type="entry name" value="T_SNARE_dom"/>
</dbReference>
<sequence length="243" mass="27963">MEDPFFVVKEEVEKALATVNQLYVRWKELQDNTLSKEELTWTATEINNNIRSIEWDLEDLTETISVVESNPSKFNLSATDIEQRQHFISITKSSINTMKDIISLQSKGKSEKESRNALLTKNSYNNKYARLDNEIEQSNQRFIDDQFQQQQLLLTNQKTQLENVGQSVGVLKSMGKHIGSELDEQAIIIDELNHEVDQTDSRLQTVLVRVEKMLKLADDKKQTYVLIALILMCLVVVILFVAI</sequence>
<dbReference type="PROSITE" id="PS50192">
    <property type="entry name" value="T_SNARE"/>
    <property type="match status" value="1"/>
</dbReference>
<evidence type="ECO:0000256" key="9">
    <source>
        <dbReference type="ARBA" id="ARBA00037801"/>
    </source>
</evidence>
<dbReference type="OMA" id="MTHTESR"/>
<proteinExistence type="evidence at transcript level"/>
<keyword evidence="6" id="KW-0333">Golgi apparatus</keyword>
<evidence type="ECO:0000259" key="11">
    <source>
        <dbReference type="PROSITE" id="PS50192"/>
    </source>
</evidence>
<evidence type="ECO:0000256" key="1">
    <source>
        <dbReference type="ARBA" id="ARBA00009063"/>
    </source>
</evidence>
<evidence type="ECO:0000256" key="8">
    <source>
        <dbReference type="ARBA" id="ARBA00023136"/>
    </source>
</evidence>
<evidence type="ECO:0000256" key="5">
    <source>
        <dbReference type="ARBA" id="ARBA00022989"/>
    </source>
</evidence>
<dbReference type="Gene3D" id="1.20.58.90">
    <property type="match status" value="1"/>
</dbReference>
<feature type="transmembrane region" description="Helical" evidence="10">
    <location>
        <begin position="223"/>
        <end position="242"/>
    </location>
</feature>
<keyword evidence="4" id="KW-0653">Protein transport</keyword>
<dbReference type="AlphaFoldDB" id="T2MI33"/>
<keyword evidence="5 10" id="KW-1133">Transmembrane helix</keyword>
<dbReference type="SUPFAM" id="SSF47661">
    <property type="entry name" value="t-snare proteins"/>
    <property type="match status" value="1"/>
</dbReference>
<dbReference type="FunFam" id="1.20.58.90:FF:000004">
    <property type="entry name" value="Syntaxin 10"/>
    <property type="match status" value="1"/>
</dbReference>
<dbReference type="FunFam" id="1.20.5.110:FF:000006">
    <property type="entry name" value="Syntaxin 6"/>
    <property type="match status" value="1"/>
</dbReference>
<protein>
    <submittedName>
        <fullName evidence="12">Syntaxin-6</fullName>
    </submittedName>
</protein>
<dbReference type="SUPFAM" id="SSF58038">
    <property type="entry name" value="SNARE fusion complex"/>
    <property type="match status" value="1"/>
</dbReference>
<accession>T2MI33</accession>
<dbReference type="Gene3D" id="1.20.5.110">
    <property type="match status" value="1"/>
</dbReference>
<name>T2MI33_HYDVU</name>
<feature type="domain" description="T-SNARE coiled-coil homology" evidence="11">
    <location>
        <begin position="151"/>
        <end position="213"/>
    </location>
</feature>
<keyword evidence="7" id="KW-0175">Coiled coil</keyword>
<evidence type="ECO:0000256" key="10">
    <source>
        <dbReference type="SAM" id="Phobius"/>
    </source>
</evidence>
<organism evidence="12">
    <name type="scientific">Hydra vulgaris</name>
    <name type="common">Hydra</name>
    <name type="synonym">Hydra attenuata</name>
    <dbReference type="NCBI Taxonomy" id="6087"/>
    <lineage>
        <taxon>Eukaryota</taxon>
        <taxon>Metazoa</taxon>
        <taxon>Cnidaria</taxon>
        <taxon>Hydrozoa</taxon>
        <taxon>Hydroidolina</taxon>
        <taxon>Anthoathecata</taxon>
        <taxon>Aplanulata</taxon>
        <taxon>Hydridae</taxon>
        <taxon>Hydra</taxon>
    </lineage>
</organism>
<keyword evidence="8 10" id="KW-0472">Membrane</keyword>
<dbReference type="GO" id="GO:0016020">
    <property type="term" value="C:membrane"/>
    <property type="evidence" value="ECO:0007669"/>
    <property type="project" value="InterPro"/>
</dbReference>
<dbReference type="SMART" id="SM00397">
    <property type="entry name" value="t_SNARE"/>
    <property type="match status" value="1"/>
</dbReference>
<dbReference type="GO" id="GO:0048193">
    <property type="term" value="P:Golgi vesicle transport"/>
    <property type="evidence" value="ECO:0007669"/>
    <property type="project" value="InterPro"/>
</dbReference>
<gene>
    <name evidence="12" type="primary">STX6</name>
</gene>
<dbReference type="OrthoDB" id="546861at2759"/>
<dbReference type="GO" id="GO:0005794">
    <property type="term" value="C:Golgi apparatus"/>
    <property type="evidence" value="ECO:0007669"/>
    <property type="project" value="UniProtKB-SubCell"/>
</dbReference>
<evidence type="ECO:0000256" key="4">
    <source>
        <dbReference type="ARBA" id="ARBA00022927"/>
    </source>
</evidence>
<evidence type="ECO:0000256" key="2">
    <source>
        <dbReference type="ARBA" id="ARBA00022448"/>
    </source>
</evidence>
<dbReference type="Pfam" id="PF09177">
    <property type="entry name" value="STX6_10_61_N"/>
    <property type="match status" value="1"/>
</dbReference>
<dbReference type="EMBL" id="HAAD01005711">
    <property type="protein sequence ID" value="CDG71943.1"/>
    <property type="molecule type" value="mRNA"/>
</dbReference>
<reference evidence="12" key="1">
    <citation type="journal article" date="2013" name="Genome Biol. Evol.">
        <title>Punctuated emergences of genetic and phenotypic innovations in eumetazoan, bilaterian, euteleostome, and hominidae ancestors.</title>
        <authorList>
            <person name="Wenger Y."/>
            <person name="Galliot B."/>
        </authorList>
    </citation>
    <scope>NUCLEOTIDE SEQUENCE</scope>
    <source>
        <tissue evidence="12">Whole animals</tissue>
    </source>
</reference>
<dbReference type="InterPro" id="IPR015260">
    <property type="entry name" value="Syntaxin-6/10/61_N"/>
</dbReference>
<dbReference type="GO" id="GO:0015031">
    <property type="term" value="P:protein transport"/>
    <property type="evidence" value="ECO:0007669"/>
    <property type="project" value="UniProtKB-KW"/>
</dbReference>
<comment type="similarity">
    <text evidence="1">Belongs to the syntaxin family.</text>
</comment>
<evidence type="ECO:0000313" key="12">
    <source>
        <dbReference type="EMBL" id="CDG71943.1"/>
    </source>
</evidence>